<accession>A0AAD8TAJ1</accession>
<dbReference type="Proteomes" id="UP001231189">
    <property type="component" value="Unassembled WGS sequence"/>
</dbReference>
<reference evidence="1" key="1">
    <citation type="submission" date="2023-07" db="EMBL/GenBank/DDBJ databases">
        <title>A chromosome-level genome assembly of Lolium multiflorum.</title>
        <authorList>
            <person name="Chen Y."/>
            <person name="Copetti D."/>
            <person name="Kolliker R."/>
            <person name="Studer B."/>
        </authorList>
    </citation>
    <scope>NUCLEOTIDE SEQUENCE</scope>
    <source>
        <strain evidence="1">02402/16</strain>
        <tissue evidence="1">Leaf</tissue>
    </source>
</reference>
<dbReference type="AlphaFoldDB" id="A0AAD8TAJ1"/>
<name>A0AAD8TAJ1_LOLMU</name>
<sequence length="111" mass="12196">MLLTRENALIWKSLVILALRDARVLDLVEGSEVEPEKLPETKDVNKKKVTIENSSIHGSLVISRCSVGSEVEPKLLETKDVNKKKVTIENSSIHGSLVISRCSVGSSMRSP</sequence>
<evidence type="ECO:0000313" key="1">
    <source>
        <dbReference type="EMBL" id="KAK1678951.1"/>
    </source>
</evidence>
<dbReference type="EMBL" id="JAUUTY010000002">
    <property type="protein sequence ID" value="KAK1678951.1"/>
    <property type="molecule type" value="Genomic_DNA"/>
</dbReference>
<evidence type="ECO:0000313" key="2">
    <source>
        <dbReference type="Proteomes" id="UP001231189"/>
    </source>
</evidence>
<comment type="caution">
    <text evidence="1">The sequence shown here is derived from an EMBL/GenBank/DDBJ whole genome shotgun (WGS) entry which is preliminary data.</text>
</comment>
<protein>
    <submittedName>
        <fullName evidence="1">Uncharacterized protein</fullName>
    </submittedName>
</protein>
<organism evidence="1 2">
    <name type="scientific">Lolium multiflorum</name>
    <name type="common">Italian ryegrass</name>
    <name type="synonym">Lolium perenne subsp. multiflorum</name>
    <dbReference type="NCBI Taxonomy" id="4521"/>
    <lineage>
        <taxon>Eukaryota</taxon>
        <taxon>Viridiplantae</taxon>
        <taxon>Streptophyta</taxon>
        <taxon>Embryophyta</taxon>
        <taxon>Tracheophyta</taxon>
        <taxon>Spermatophyta</taxon>
        <taxon>Magnoliopsida</taxon>
        <taxon>Liliopsida</taxon>
        <taxon>Poales</taxon>
        <taxon>Poaceae</taxon>
        <taxon>BOP clade</taxon>
        <taxon>Pooideae</taxon>
        <taxon>Poodae</taxon>
        <taxon>Poeae</taxon>
        <taxon>Poeae Chloroplast Group 2 (Poeae type)</taxon>
        <taxon>Loliodinae</taxon>
        <taxon>Loliinae</taxon>
        <taxon>Lolium</taxon>
    </lineage>
</organism>
<proteinExistence type="predicted"/>
<gene>
    <name evidence="1" type="ORF">QYE76_039799</name>
</gene>
<keyword evidence="2" id="KW-1185">Reference proteome</keyword>